<evidence type="ECO:0000256" key="1">
    <source>
        <dbReference type="ARBA" id="ARBA00004196"/>
    </source>
</evidence>
<dbReference type="GO" id="GO:0015036">
    <property type="term" value="F:disulfide oxidoreductase activity"/>
    <property type="evidence" value="ECO:0007669"/>
    <property type="project" value="UniProtKB-ARBA"/>
</dbReference>
<evidence type="ECO:0000256" key="5">
    <source>
        <dbReference type="SAM" id="SignalP"/>
    </source>
</evidence>
<dbReference type="CDD" id="cd02966">
    <property type="entry name" value="TlpA_like_family"/>
    <property type="match status" value="1"/>
</dbReference>
<dbReference type="PANTHER" id="PTHR42852:SF6">
    <property type="entry name" value="THIOL:DISULFIDE INTERCHANGE PROTEIN DSBE"/>
    <property type="match status" value="1"/>
</dbReference>
<feature type="chain" id="PRO_5017069697" evidence="5">
    <location>
        <begin position="21"/>
        <end position="194"/>
    </location>
</feature>
<reference evidence="7 8" key="1">
    <citation type="submission" date="2018-06" db="EMBL/GenBank/DDBJ databases">
        <authorList>
            <consortium name="Pathogen Informatics"/>
            <person name="Doyle S."/>
        </authorList>
    </citation>
    <scope>NUCLEOTIDE SEQUENCE [LARGE SCALE GENOMIC DNA]</scope>
    <source>
        <strain evidence="7 8">NCTC10738</strain>
    </source>
</reference>
<dbReference type="Pfam" id="PF08534">
    <property type="entry name" value="Redoxin"/>
    <property type="match status" value="1"/>
</dbReference>
<dbReference type="GO" id="GO:0030313">
    <property type="term" value="C:cell envelope"/>
    <property type="evidence" value="ECO:0007669"/>
    <property type="project" value="UniProtKB-SubCell"/>
</dbReference>
<gene>
    <name evidence="7" type="primary">tlpA_2</name>
    <name evidence="7" type="ORF">NCTC10738_01959</name>
</gene>
<dbReference type="Proteomes" id="UP000254069">
    <property type="component" value="Unassembled WGS sequence"/>
</dbReference>
<dbReference type="InterPro" id="IPR017937">
    <property type="entry name" value="Thioredoxin_CS"/>
</dbReference>
<evidence type="ECO:0000313" key="8">
    <source>
        <dbReference type="Proteomes" id="UP000254069"/>
    </source>
</evidence>
<keyword evidence="5" id="KW-0732">Signal</keyword>
<dbReference type="SUPFAM" id="SSF52833">
    <property type="entry name" value="Thioredoxin-like"/>
    <property type="match status" value="1"/>
</dbReference>
<keyword evidence="2" id="KW-0201">Cytochrome c-type biogenesis</keyword>
<protein>
    <submittedName>
        <fullName evidence="7">Cytochrome c biogenesis protein tlpA</fullName>
    </submittedName>
</protein>
<dbReference type="PROSITE" id="PS00194">
    <property type="entry name" value="THIOREDOXIN_1"/>
    <property type="match status" value="1"/>
</dbReference>
<dbReference type="AlphaFoldDB" id="A0A379ZUK1"/>
<dbReference type="KEGG" id="salg:BS332_05840"/>
<accession>A0A379ZUK1</accession>
<sequence length="194" mass="21488">MSKLRYSLLLLASLSLGAQAYPGMQPKDHNQIQSSVDKINVLPHSFPLEVVPFQDKAGNQLNFSQHKGKVVLVNIWATWCPPCVRELPALERLEGLFSDKEFALLPISIDQGGQEQVASFLQSLGMANFRSYYDPQMQLGQIFPLDTIPATFILNGKGELIAFVRSFVDWGDPKAIALLKGFIEQENAPKSAAN</sequence>
<feature type="signal peptide" evidence="5">
    <location>
        <begin position="1"/>
        <end position="20"/>
    </location>
</feature>
<dbReference type="InterPro" id="IPR013766">
    <property type="entry name" value="Thioredoxin_domain"/>
</dbReference>
<evidence type="ECO:0000256" key="3">
    <source>
        <dbReference type="ARBA" id="ARBA00023157"/>
    </source>
</evidence>
<keyword evidence="4" id="KW-0676">Redox-active center</keyword>
<keyword evidence="3" id="KW-1015">Disulfide bond</keyword>
<dbReference type="RefSeq" id="WP_109248977.1">
    <property type="nucleotide sequence ID" value="NZ_AP024609.1"/>
</dbReference>
<dbReference type="PANTHER" id="PTHR42852">
    <property type="entry name" value="THIOL:DISULFIDE INTERCHANGE PROTEIN DSBE"/>
    <property type="match status" value="1"/>
</dbReference>
<dbReference type="InterPro" id="IPR036249">
    <property type="entry name" value="Thioredoxin-like_sf"/>
</dbReference>
<name>A0A379ZUK1_9GAMM</name>
<dbReference type="InterPro" id="IPR013740">
    <property type="entry name" value="Redoxin"/>
</dbReference>
<keyword evidence="8" id="KW-1185">Reference proteome</keyword>
<proteinExistence type="predicted"/>
<comment type="subcellular location">
    <subcellularLocation>
        <location evidence="1">Cell envelope</location>
    </subcellularLocation>
</comment>
<evidence type="ECO:0000256" key="2">
    <source>
        <dbReference type="ARBA" id="ARBA00022748"/>
    </source>
</evidence>
<evidence type="ECO:0000259" key="6">
    <source>
        <dbReference type="PROSITE" id="PS51352"/>
    </source>
</evidence>
<dbReference type="PROSITE" id="PS51352">
    <property type="entry name" value="THIOREDOXIN_2"/>
    <property type="match status" value="1"/>
</dbReference>
<feature type="domain" description="Thioredoxin" evidence="6">
    <location>
        <begin position="42"/>
        <end position="188"/>
    </location>
</feature>
<evidence type="ECO:0000256" key="4">
    <source>
        <dbReference type="ARBA" id="ARBA00023284"/>
    </source>
</evidence>
<dbReference type="Gene3D" id="3.40.30.10">
    <property type="entry name" value="Glutaredoxin"/>
    <property type="match status" value="1"/>
</dbReference>
<organism evidence="7 8">
    <name type="scientific">Shewanella algae</name>
    <dbReference type="NCBI Taxonomy" id="38313"/>
    <lineage>
        <taxon>Bacteria</taxon>
        <taxon>Pseudomonadati</taxon>
        <taxon>Pseudomonadota</taxon>
        <taxon>Gammaproteobacteria</taxon>
        <taxon>Alteromonadales</taxon>
        <taxon>Shewanellaceae</taxon>
        <taxon>Shewanella</taxon>
    </lineage>
</organism>
<dbReference type="EMBL" id="UGYO01000001">
    <property type="protein sequence ID" value="SUI68320.1"/>
    <property type="molecule type" value="Genomic_DNA"/>
</dbReference>
<evidence type="ECO:0000313" key="7">
    <source>
        <dbReference type="EMBL" id="SUI68320.1"/>
    </source>
</evidence>
<dbReference type="GO" id="GO:0017004">
    <property type="term" value="P:cytochrome complex assembly"/>
    <property type="evidence" value="ECO:0007669"/>
    <property type="project" value="UniProtKB-KW"/>
</dbReference>
<dbReference type="InterPro" id="IPR050553">
    <property type="entry name" value="Thioredoxin_ResA/DsbE_sf"/>
</dbReference>